<name>L8H3D5_ACACF</name>
<evidence type="ECO:0000313" key="6">
    <source>
        <dbReference type="Proteomes" id="UP000011083"/>
    </source>
</evidence>
<dbReference type="EMBL" id="KB007932">
    <property type="protein sequence ID" value="ELR19715.1"/>
    <property type="molecule type" value="Genomic_DNA"/>
</dbReference>
<dbReference type="VEuPathDB" id="AmoebaDB:ACA1_200120"/>
<sequence>MRQRSSSTHKGWFSLGDWAEEVEGRPSDNDVCLGWLPVVREDAATTTTTQEGGGEKALFGTELQELAHREGRPVPAVISDAISYIERHGLQAVGLFRIDVTSLMNNLTRDIDAGQPIDLDAIANPHAAANIIKRFLRQIGATTHARICAYARTTRTPEESREKIMAVMQELPEVNLKVMHRIFGLLSRVAQHSHSNLMPASNLASMIGPNVLYPHPSQQDHTQPEFVLRDVNTANAVVETIITSLEFFFPPEETEVPDTASTSADSVAAATSVATTTITTTASHESSTKQTTLVVSTPLTTAATTYDTRPSGLLGVPGVMLEDNSLQRRRSNINVLKQFFEEKAPPPASALRPTSDPTTTRSTAGAEPENGRESKVPRLSLMLKVSGFQPGHGDGDRGGKPARVDLAVVIVAVVVVAIVIAGVLFLISHSIFFLIIDNSGLGSKFGFLALWKAVPPTPQYVALGNVVTTSPDGMPPATNTFRCVHVSAVKSVTSRKCLWKTSDSVRQTLKMYRSSRQSSPCSLWIALPEDGHGGELAFKTGLFLSFPSLDARTEQLFGLRKDCDLVSFSKDNPTLPKREFEWEGGEEIPSCHLCGAAFTILRRRHRVVADKKTVMSRFKLELSCLPCKKQKQVEEKESQESLDLLRKWREEQRQKATTTAVGSRDALLSPRAGSLAGNTREKKEAFEGAGGGGGSGISESNRAWKTALNRNKGFRGDHGMLLDRRAIASSAPASCGARSAEQEGDST</sequence>
<evidence type="ECO:0000313" key="5">
    <source>
        <dbReference type="EMBL" id="ELR19715.1"/>
    </source>
</evidence>
<feature type="region of interest" description="Disordered" evidence="2">
    <location>
        <begin position="655"/>
        <end position="701"/>
    </location>
</feature>
<keyword evidence="6" id="KW-1185">Reference proteome</keyword>
<accession>L8H3D5</accession>
<dbReference type="OrthoDB" id="19923at2759"/>
<dbReference type="SUPFAM" id="SSF48350">
    <property type="entry name" value="GTPase activation domain, GAP"/>
    <property type="match status" value="1"/>
</dbReference>
<dbReference type="AlphaFoldDB" id="L8H3D5"/>
<keyword evidence="3" id="KW-0812">Transmembrane</keyword>
<dbReference type="GO" id="GO:0007165">
    <property type="term" value="P:signal transduction"/>
    <property type="evidence" value="ECO:0007669"/>
    <property type="project" value="InterPro"/>
</dbReference>
<reference evidence="5 6" key="1">
    <citation type="journal article" date="2013" name="Genome Biol.">
        <title>Genome of Acanthamoeba castellanii highlights extensive lateral gene transfer and early evolution of tyrosine kinase signaling.</title>
        <authorList>
            <person name="Clarke M."/>
            <person name="Lohan A.J."/>
            <person name="Liu B."/>
            <person name="Lagkouvardos I."/>
            <person name="Roy S."/>
            <person name="Zafar N."/>
            <person name="Bertelli C."/>
            <person name="Schilde C."/>
            <person name="Kianianmomeni A."/>
            <person name="Burglin T.R."/>
            <person name="Frech C."/>
            <person name="Turcotte B."/>
            <person name="Kopec K.O."/>
            <person name="Synnott J.M."/>
            <person name="Choo C."/>
            <person name="Paponov I."/>
            <person name="Finkler A."/>
            <person name="Soon Heng Tan C."/>
            <person name="Hutchins A.P."/>
            <person name="Weinmeier T."/>
            <person name="Rattei T."/>
            <person name="Chu J.S."/>
            <person name="Gimenez G."/>
            <person name="Irimia M."/>
            <person name="Rigden D.J."/>
            <person name="Fitzpatrick D.A."/>
            <person name="Lorenzo-Morales J."/>
            <person name="Bateman A."/>
            <person name="Chiu C.H."/>
            <person name="Tang P."/>
            <person name="Hegemann P."/>
            <person name="Fromm H."/>
            <person name="Raoult D."/>
            <person name="Greub G."/>
            <person name="Miranda-Saavedra D."/>
            <person name="Chen N."/>
            <person name="Nash P."/>
            <person name="Ginger M.L."/>
            <person name="Horn M."/>
            <person name="Schaap P."/>
            <person name="Caler L."/>
            <person name="Loftus B."/>
        </authorList>
    </citation>
    <scope>NUCLEOTIDE SEQUENCE [LARGE SCALE GENOMIC DNA]</scope>
    <source>
        <strain evidence="5 6">Neff</strain>
    </source>
</reference>
<dbReference type="RefSeq" id="XP_004341807.1">
    <property type="nucleotide sequence ID" value="XM_004341759.1"/>
</dbReference>
<dbReference type="Proteomes" id="UP000011083">
    <property type="component" value="Unassembled WGS sequence"/>
</dbReference>
<evidence type="ECO:0000259" key="4">
    <source>
        <dbReference type="PROSITE" id="PS50238"/>
    </source>
</evidence>
<dbReference type="Gene3D" id="1.10.555.10">
    <property type="entry name" value="Rho GTPase activation protein"/>
    <property type="match status" value="1"/>
</dbReference>
<dbReference type="Pfam" id="PF00620">
    <property type="entry name" value="RhoGAP"/>
    <property type="match status" value="1"/>
</dbReference>
<dbReference type="PROSITE" id="PS50238">
    <property type="entry name" value="RHOGAP"/>
    <property type="match status" value="1"/>
</dbReference>
<feature type="transmembrane region" description="Helical" evidence="3">
    <location>
        <begin position="406"/>
        <end position="436"/>
    </location>
</feature>
<dbReference type="KEGG" id="acan:ACA1_200120"/>
<dbReference type="PANTHER" id="PTHR15228">
    <property type="entry name" value="SPERMATHECAL PHYSIOLOGY VARIANT"/>
    <property type="match status" value="1"/>
</dbReference>
<feature type="domain" description="Rho-GAP" evidence="4">
    <location>
        <begin position="61"/>
        <end position="249"/>
    </location>
</feature>
<keyword evidence="3" id="KW-0472">Membrane</keyword>
<evidence type="ECO:0000256" key="1">
    <source>
        <dbReference type="ARBA" id="ARBA00022468"/>
    </source>
</evidence>
<dbReference type="InterPro" id="IPR051025">
    <property type="entry name" value="RhoGAP"/>
</dbReference>
<dbReference type="GeneID" id="14920545"/>
<dbReference type="PANTHER" id="PTHR15228:SF25">
    <property type="entry name" value="F-BAR DOMAIN-CONTAINING PROTEIN"/>
    <property type="match status" value="1"/>
</dbReference>
<dbReference type="InterPro" id="IPR000198">
    <property type="entry name" value="RhoGAP_dom"/>
</dbReference>
<organism evidence="5 6">
    <name type="scientific">Acanthamoeba castellanii (strain ATCC 30010 / Neff)</name>
    <dbReference type="NCBI Taxonomy" id="1257118"/>
    <lineage>
        <taxon>Eukaryota</taxon>
        <taxon>Amoebozoa</taxon>
        <taxon>Discosea</taxon>
        <taxon>Longamoebia</taxon>
        <taxon>Centramoebida</taxon>
        <taxon>Acanthamoebidae</taxon>
        <taxon>Acanthamoeba</taxon>
    </lineage>
</organism>
<evidence type="ECO:0000256" key="2">
    <source>
        <dbReference type="SAM" id="MobiDB-lite"/>
    </source>
</evidence>
<dbReference type="STRING" id="1257118.L8H3D5"/>
<protein>
    <submittedName>
        <fullName evidence="5">RhoGAP domain containing protein</fullName>
    </submittedName>
</protein>
<dbReference type="CDD" id="cd00159">
    <property type="entry name" value="RhoGAP"/>
    <property type="match status" value="1"/>
</dbReference>
<proteinExistence type="predicted"/>
<dbReference type="GO" id="GO:0005096">
    <property type="term" value="F:GTPase activator activity"/>
    <property type="evidence" value="ECO:0007669"/>
    <property type="project" value="UniProtKB-KW"/>
</dbReference>
<keyword evidence="1" id="KW-0343">GTPase activation</keyword>
<evidence type="ECO:0000256" key="3">
    <source>
        <dbReference type="SAM" id="Phobius"/>
    </source>
</evidence>
<feature type="compositionally biased region" description="Low complexity" evidence="2">
    <location>
        <begin position="352"/>
        <end position="363"/>
    </location>
</feature>
<feature type="region of interest" description="Disordered" evidence="2">
    <location>
        <begin position="344"/>
        <end position="376"/>
    </location>
</feature>
<keyword evidence="3" id="KW-1133">Transmembrane helix</keyword>
<dbReference type="SMART" id="SM00324">
    <property type="entry name" value="RhoGAP"/>
    <property type="match status" value="1"/>
</dbReference>
<gene>
    <name evidence="5" type="ORF">ACA1_200120</name>
</gene>
<dbReference type="InterPro" id="IPR008936">
    <property type="entry name" value="Rho_GTPase_activation_prot"/>
</dbReference>